<evidence type="ECO:0000313" key="2">
    <source>
        <dbReference type="Proteomes" id="UP000814033"/>
    </source>
</evidence>
<organism evidence="1 2">
    <name type="scientific">Auriscalpium vulgare</name>
    <dbReference type="NCBI Taxonomy" id="40419"/>
    <lineage>
        <taxon>Eukaryota</taxon>
        <taxon>Fungi</taxon>
        <taxon>Dikarya</taxon>
        <taxon>Basidiomycota</taxon>
        <taxon>Agaricomycotina</taxon>
        <taxon>Agaricomycetes</taxon>
        <taxon>Russulales</taxon>
        <taxon>Auriscalpiaceae</taxon>
        <taxon>Auriscalpium</taxon>
    </lineage>
</organism>
<keyword evidence="2" id="KW-1185">Reference proteome</keyword>
<reference evidence="1" key="2">
    <citation type="journal article" date="2022" name="New Phytol.">
        <title>Evolutionary transition to the ectomycorrhizal habit in the genomes of a hyperdiverse lineage of mushroom-forming fungi.</title>
        <authorList>
            <person name="Looney B."/>
            <person name="Miyauchi S."/>
            <person name="Morin E."/>
            <person name="Drula E."/>
            <person name="Courty P.E."/>
            <person name="Kohler A."/>
            <person name="Kuo A."/>
            <person name="LaButti K."/>
            <person name="Pangilinan J."/>
            <person name="Lipzen A."/>
            <person name="Riley R."/>
            <person name="Andreopoulos W."/>
            <person name="He G."/>
            <person name="Johnson J."/>
            <person name="Nolan M."/>
            <person name="Tritt A."/>
            <person name="Barry K.W."/>
            <person name="Grigoriev I.V."/>
            <person name="Nagy L.G."/>
            <person name="Hibbett D."/>
            <person name="Henrissat B."/>
            <person name="Matheny P.B."/>
            <person name="Labbe J."/>
            <person name="Martin F.M."/>
        </authorList>
    </citation>
    <scope>NUCLEOTIDE SEQUENCE</scope>
    <source>
        <strain evidence="1">FP105234-sp</strain>
    </source>
</reference>
<reference evidence="1" key="1">
    <citation type="submission" date="2021-02" db="EMBL/GenBank/DDBJ databases">
        <authorList>
            <consortium name="DOE Joint Genome Institute"/>
            <person name="Ahrendt S."/>
            <person name="Looney B.P."/>
            <person name="Miyauchi S."/>
            <person name="Morin E."/>
            <person name="Drula E."/>
            <person name="Courty P.E."/>
            <person name="Chicoki N."/>
            <person name="Fauchery L."/>
            <person name="Kohler A."/>
            <person name="Kuo A."/>
            <person name="Labutti K."/>
            <person name="Pangilinan J."/>
            <person name="Lipzen A."/>
            <person name="Riley R."/>
            <person name="Andreopoulos W."/>
            <person name="He G."/>
            <person name="Johnson J."/>
            <person name="Barry K.W."/>
            <person name="Grigoriev I.V."/>
            <person name="Nagy L."/>
            <person name="Hibbett D."/>
            <person name="Henrissat B."/>
            <person name="Matheny P.B."/>
            <person name="Labbe J."/>
            <person name="Martin F."/>
        </authorList>
    </citation>
    <scope>NUCLEOTIDE SEQUENCE</scope>
    <source>
        <strain evidence="1">FP105234-sp</strain>
    </source>
</reference>
<dbReference type="EMBL" id="MU275840">
    <property type="protein sequence ID" value="KAI0053509.1"/>
    <property type="molecule type" value="Genomic_DNA"/>
</dbReference>
<comment type="caution">
    <text evidence="1">The sequence shown here is derived from an EMBL/GenBank/DDBJ whole genome shotgun (WGS) entry which is preliminary data.</text>
</comment>
<proteinExistence type="predicted"/>
<evidence type="ECO:0000313" key="1">
    <source>
        <dbReference type="EMBL" id="KAI0053509.1"/>
    </source>
</evidence>
<sequence length="132" mass="15234">MVAPNHRGFPSQREWHDRRALTRRLTSTKTHHRHHAALIPPRHSLYQLLNRPERQRAEMHCRGFTSIITVVSVAMQLSLTYASPMALAKDKVPYSRQVACWLKRGNYQGRDEAGVYGPETNCSKMRYADGLH</sequence>
<dbReference type="Proteomes" id="UP000814033">
    <property type="component" value="Unassembled WGS sequence"/>
</dbReference>
<name>A0ACB8SAH5_9AGAM</name>
<gene>
    <name evidence="1" type="ORF">FA95DRAFT_753524</name>
</gene>
<protein>
    <submittedName>
        <fullName evidence="1">Uncharacterized protein</fullName>
    </submittedName>
</protein>
<accession>A0ACB8SAH5</accession>